<dbReference type="PANTHER" id="PTHR33643:SF1">
    <property type="entry name" value="UREASE ACCESSORY PROTEIN D"/>
    <property type="match status" value="1"/>
</dbReference>
<evidence type="ECO:0000256" key="1">
    <source>
        <dbReference type="ARBA" id="ARBA00007177"/>
    </source>
</evidence>
<reference evidence="3" key="1">
    <citation type="submission" date="2013-12" db="EMBL/GenBank/DDBJ databases">
        <title>The Genome Sequence of Aphanomyces invadans NJM9701.</title>
        <authorList>
            <consortium name="The Broad Institute Genomics Platform"/>
            <person name="Russ C."/>
            <person name="Tyler B."/>
            <person name="van West P."/>
            <person name="Dieguez-Uribeondo J."/>
            <person name="Young S.K."/>
            <person name="Zeng Q."/>
            <person name="Gargeya S."/>
            <person name="Fitzgerald M."/>
            <person name="Abouelleil A."/>
            <person name="Alvarado L."/>
            <person name="Chapman S.B."/>
            <person name="Gainer-Dewar J."/>
            <person name="Goldberg J."/>
            <person name="Griggs A."/>
            <person name="Gujja S."/>
            <person name="Hansen M."/>
            <person name="Howarth C."/>
            <person name="Imamovic A."/>
            <person name="Ireland A."/>
            <person name="Larimer J."/>
            <person name="McCowan C."/>
            <person name="Murphy C."/>
            <person name="Pearson M."/>
            <person name="Poon T.W."/>
            <person name="Priest M."/>
            <person name="Roberts A."/>
            <person name="Saif S."/>
            <person name="Shea T."/>
            <person name="Sykes S."/>
            <person name="Wortman J."/>
            <person name="Nusbaum C."/>
            <person name="Birren B."/>
        </authorList>
    </citation>
    <scope>NUCLEOTIDE SEQUENCE [LARGE SCALE GENOMIC DNA]</scope>
    <source>
        <strain evidence="3">NJM9701</strain>
    </source>
</reference>
<dbReference type="VEuPathDB" id="FungiDB:H310_02938"/>
<dbReference type="STRING" id="157072.A0A024UK07"/>
<comment type="similarity">
    <text evidence="1">Belongs to the UreD family.</text>
</comment>
<organism evidence="3">
    <name type="scientific">Aphanomyces invadans</name>
    <dbReference type="NCBI Taxonomy" id="157072"/>
    <lineage>
        <taxon>Eukaryota</taxon>
        <taxon>Sar</taxon>
        <taxon>Stramenopiles</taxon>
        <taxon>Oomycota</taxon>
        <taxon>Saprolegniomycetes</taxon>
        <taxon>Saprolegniales</taxon>
        <taxon>Verrucalvaceae</taxon>
        <taxon>Aphanomyces</taxon>
    </lineage>
</organism>
<dbReference type="GeneID" id="20079988"/>
<dbReference type="eggNOG" id="ENOG502QSQN">
    <property type="taxonomic scope" value="Eukaryota"/>
</dbReference>
<evidence type="ECO:0000256" key="2">
    <source>
        <dbReference type="ARBA" id="ARBA00023186"/>
    </source>
</evidence>
<dbReference type="EMBL" id="KI913955">
    <property type="protein sequence ID" value="ETW06781.1"/>
    <property type="molecule type" value="Genomic_DNA"/>
</dbReference>
<dbReference type="PANTHER" id="PTHR33643">
    <property type="entry name" value="UREASE ACCESSORY PROTEIN D"/>
    <property type="match status" value="1"/>
</dbReference>
<keyword evidence="2" id="KW-0143">Chaperone</keyword>
<name>A0A024UK07_9STRA</name>
<gene>
    <name evidence="3" type="ORF">H310_02938</name>
</gene>
<sequence length="233" mass="25186">MATQATTKVYKLKATSPAVMSSQGLTVRVEADGFIAVVPDPVTCFAGALYAQHQRFSLHPSASLVLVDWITSGRHARGESWSFASFESFNEIVYEDGGSNASVVVLSDRVRLTDEPCDPLASRMGGMTVFGTVVLLGPQLDEMIQSLLQDGRRKFLAPHQHPVPAGSPTSTRLNQNVRAAVSRLSPSHPLLSSFSGAIVRIASRTTESAADYMRALVEPLEGVVGVRFFHETR</sequence>
<dbReference type="InterPro" id="IPR002669">
    <property type="entry name" value="UreD"/>
</dbReference>
<dbReference type="OrthoDB" id="5550464at2759"/>
<evidence type="ECO:0000313" key="3">
    <source>
        <dbReference type="EMBL" id="ETW06781.1"/>
    </source>
</evidence>
<protein>
    <recommendedName>
        <fullName evidence="4">Urease accessory protein UreD</fullName>
    </recommendedName>
</protein>
<dbReference type="GO" id="GO:0016151">
    <property type="term" value="F:nickel cation binding"/>
    <property type="evidence" value="ECO:0007669"/>
    <property type="project" value="InterPro"/>
</dbReference>
<proteinExistence type="inferred from homology"/>
<accession>A0A024UK07</accession>
<dbReference type="RefSeq" id="XP_008864856.1">
    <property type="nucleotide sequence ID" value="XM_008866634.1"/>
</dbReference>
<dbReference type="AlphaFoldDB" id="A0A024UK07"/>
<dbReference type="Pfam" id="PF01774">
    <property type="entry name" value="UreD"/>
    <property type="match status" value="1"/>
</dbReference>
<evidence type="ECO:0008006" key="4">
    <source>
        <dbReference type="Google" id="ProtNLM"/>
    </source>
</evidence>